<protein>
    <submittedName>
        <fullName evidence="1">Uncharacterized protein</fullName>
    </submittedName>
</protein>
<dbReference type="Proteomes" id="UP001172310">
    <property type="component" value="Unassembled WGS sequence"/>
</dbReference>
<evidence type="ECO:0000313" key="1">
    <source>
        <dbReference type="EMBL" id="MDN5269107.1"/>
    </source>
</evidence>
<dbReference type="SUPFAM" id="SSF53807">
    <property type="entry name" value="Helical backbone' metal receptor"/>
    <property type="match status" value="1"/>
</dbReference>
<accession>A0AAW7QHS2</accession>
<comment type="caution">
    <text evidence="1">The sequence shown here is derived from an EMBL/GenBank/DDBJ whole genome shotgun (WGS) entry which is preliminary data.</text>
</comment>
<dbReference type="RefSeq" id="WP_227278276.1">
    <property type="nucleotide sequence ID" value="NZ_JAJDKS010000003.1"/>
</dbReference>
<dbReference type="AlphaFoldDB" id="A0AAW7QHS2"/>
<proteinExistence type="predicted"/>
<evidence type="ECO:0000313" key="2">
    <source>
        <dbReference type="Proteomes" id="UP001172310"/>
    </source>
</evidence>
<dbReference type="EMBL" id="JAUJGC010000009">
    <property type="protein sequence ID" value="MDN5269107.1"/>
    <property type="molecule type" value="Genomic_DNA"/>
</dbReference>
<dbReference type="Gene3D" id="3.40.50.1980">
    <property type="entry name" value="Nitrogenase molybdenum iron protein domain"/>
    <property type="match status" value="1"/>
</dbReference>
<reference evidence="1" key="1">
    <citation type="submission" date="2023-07" db="EMBL/GenBank/DDBJ databases">
        <title>SVep1, a Temperate Phage of Human Oral Commensal Streptococcus vestibularis.</title>
        <authorList>
            <person name="Wu M."/>
            <person name="Zhu Y."/>
            <person name="Li Y."/>
        </authorList>
    </citation>
    <scope>NUCLEOTIDE SEQUENCE</scope>
    <source>
        <strain evidence="1">SVE8</strain>
    </source>
</reference>
<organism evidence="1 2">
    <name type="scientific">Streptococcus vestibularis</name>
    <dbReference type="NCBI Taxonomy" id="1343"/>
    <lineage>
        <taxon>Bacteria</taxon>
        <taxon>Bacillati</taxon>
        <taxon>Bacillota</taxon>
        <taxon>Bacilli</taxon>
        <taxon>Lactobacillales</taxon>
        <taxon>Streptococcaceae</taxon>
        <taxon>Streptococcus</taxon>
    </lineage>
</organism>
<name>A0AAW7QHS2_STRVE</name>
<gene>
    <name evidence="1" type="ORF">QY913_02840</name>
</gene>
<sequence>MFQLKTSPIWSNLKAVQNNKSIYADYLTYMLGFGIVSQEAIMKQIADEWGLN</sequence>